<dbReference type="Pfam" id="PF16317">
    <property type="entry name" value="Glyco_hydro_99"/>
    <property type="match status" value="1"/>
</dbReference>
<dbReference type="EMBL" id="KQ420312">
    <property type="protein sequence ID" value="KOF80664.1"/>
    <property type="molecule type" value="Genomic_DNA"/>
</dbReference>
<evidence type="ECO:0000313" key="9">
    <source>
        <dbReference type="EMBL" id="KOF80663.1"/>
    </source>
</evidence>
<dbReference type="CDD" id="cd11574">
    <property type="entry name" value="GH99"/>
    <property type="match status" value="1"/>
</dbReference>
<comment type="similarity">
    <text evidence="2">Belongs to the glycosyl hydrolase 99 family.</text>
</comment>
<evidence type="ECO:0000256" key="6">
    <source>
        <dbReference type="ARBA" id="ARBA00022989"/>
    </source>
</evidence>
<evidence type="ECO:0000256" key="7">
    <source>
        <dbReference type="ARBA" id="ARBA00023034"/>
    </source>
</evidence>
<dbReference type="PANTHER" id="PTHR13572:SF4">
    <property type="entry name" value="RE57134P"/>
    <property type="match status" value="1"/>
</dbReference>
<reference evidence="9" key="1">
    <citation type="submission" date="2015-07" db="EMBL/GenBank/DDBJ databases">
        <title>MeaNS - Measles Nucleotide Surveillance Program.</title>
        <authorList>
            <person name="Tran T."/>
            <person name="Druce J."/>
        </authorList>
    </citation>
    <scope>NUCLEOTIDE SEQUENCE</scope>
    <source>
        <strain evidence="9">UCB-OBI-ISO-001</strain>
        <tissue evidence="9">Gonad</tissue>
    </source>
</reference>
<organism evidence="9">
    <name type="scientific">Octopus bimaculoides</name>
    <name type="common">California two-spotted octopus</name>
    <dbReference type="NCBI Taxonomy" id="37653"/>
    <lineage>
        <taxon>Eukaryota</taxon>
        <taxon>Metazoa</taxon>
        <taxon>Spiralia</taxon>
        <taxon>Lophotrochozoa</taxon>
        <taxon>Mollusca</taxon>
        <taxon>Cephalopoda</taxon>
        <taxon>Coleoidea</taxon>
        <taxon>Octopodiformes</taxon>
        <taxon>Octopoda</taxon>
        <taxon>Incirrata</taxon>
        <taxon>Octopodidae</taxon>
        <taxon>Octopus</taxon>
    </lineage>
</organism>
<dbReference type="Gene3D" id="3.20.20.80">
    <property type="entry name" value="Glycosidases"/>
    <property type="match status" value="1"/>
</dbReference>
<keyword evidence="7" id="KW-0333">Golgi apparatus</keyword>
<proteinExistence type="inferred from homology"/>
<comment type="subcellular location">
    <subcellularLocation>
        <location evidence="1">Golgi apparatus membrane</location>
        <topology evidence="1">Single-pass type II membrane protein</topology>
    </subcellularLocation>
</comment>
<dbReference type="GO" id="GO:0004559">
    <property type="term" value="F:alpha-mannosidase activity"/>
    <property type="evidence" value="ECO:0007669"/>
    <property type="project" value="TreeGrafter"/>
</dbReference>
<keyword evidence="4" id="KW-0378">Hydrolase</keyword>
<dbReference type="AlphaFoldDB" id="A0A0L8GUN1"/>
<evidence type="ECO:0000256" key="5">
    <source>
        <dbReference type="ARBA" id="ARBA00022968"/>
    </source>
</evidence>
<accession>A0A0L8GUN1</accession>
<gene>
    <name evidence="9" type="ORF">OCBIM_22027589mg</name>
</gene>
<evidence type="ECO:0008006" key="10">
    <source>
        <dbReference type="Google" id="ProtNLM"/>
    </source>
</evidence>
<evidence type="ECO:0000256" key="8">
    <source>
        <dbReference type="ARBA" id="ARBA00023136"/>
    </source>
</evidence>
<dbReference type="OMA" id="GFLDYNP"/>
<evidence type="ECO:0000256" key="2">
    <source>
        <dbReference type="ARBA" id="ARBA00009559"/>
    </source>
</evidence>
<dbReference type="PANTHER" id="PTHR13572">
    <property type="entry name" value="ENDO-ALPHA-1,2-MANNOSIDASE"/>
    <property type="match status" value="1"/>
</dbReference>
<evidence type="ECO:0000256" key="3">
    <source>
        <dbReference type="ARBA" id="ARBA00022692"/>
    </source>
</evidence>
<evidence type="ECO:0000256" key="4">
    <source>
        <dbReference type="ARBA" id="ARBA00022801"/>
    </source>
</evidence>
<keyword evidence="8" id="KW-0472">Membrane</keyword>
<dbReference type="EMBL" id="KQ420312">
    <property type="protein sequence ID" value="KOF80663.1"/>
    <property type="molecule type" value="Genomic_DNA"/>
</dbReference>
<name>A0A0L8GUN1_OCTBM</name>
<protein>
    <recommendedName>
        <fullName evidence="10">Glycoprotein endo-alpha-1,2-mannosidase</fullName>
    </recommendedName>
</protein>
<dbReference type="STRING" id="37653.A0A0L8GUN1"/>
<keyword evidence="5" id="KW-0735">Signal-anchor</keyword>
<evidence type="ECO:0000256" key="1">
    <source>
        <dbReference type="ARBA" id="ARBA00004323"/>
    </source>
</evidence>
<keyword evidence="6" id="KW-1133">Transmembrane helix</keyword>
<sequence length="509" mass="60163">MLRLSLRKCVTGGILICFLAGILLGFRFITRNPEEAYRLAAGIGDKSNKRGENLDWKFQDENSFGNHSASQSKNLMLKKMLDFRAKMQQERVLKAKMRANLTAHNHITPVPFDEDGMNYNVHVFYYVWYGNPSYDGKYFHWNHRLLQNWREKIRRKTTRRHFPPLDIASNYYPELGPYSSSNSEVLSIHMQQIKDAKVGCIAVSWYPPGLADDEGQPPDRLMPKLFHSASKFNLKVILHMEPYFGRNHTTFRRDIIYVMNEYGDHPALYKKYHRGKWLPMFYIYDSYRISPKHWSEIFHSNKRYTLRDSKYDAIYIGLALEESHLLSLKNAGFDGYYTYFATDGFTHASSWNFWPEYAQFAKKHNMFFIPSVAPGYIDLQVRPWNGENKRDRENGKYYENSFKAAFNELTEFLTITSFNEWHEGTQIESAIPKTFDTYHYLDYEENGKDFYLKLTLQYVKKYRRLLHEAKISAQLAKERKNVVKNNLNKTYQSVMTPVKTLPKRLHKEP</sequence>
<dbReference type="InterPro" id="IPR026071">
    <property type="entry name" value="Glyco_Hydrolase_99"/>
</dbReference>
<keyword evidence="3" id="KW-0812">Transmembrane</keyword>
<dbReference type="KEGG" id="obi:106874611"/>
<dbReference type="GO" id="GO:0000139">
    <property type="term" value="C:Golgi membrane"/>
    <property type="evidence" value="ECO:0007669"/>
    <property type="project" value="UniProtKB-SubCell"/>
</dbReference>
<dbReference type="OrthoDB" id="406152at2759"/>